<dbReference type="AlphaFoldDB" id="A0A0D6L4X5"/>
<dbReference type="CDD" id="cd07822">
    <property type="entry name" value="SRPBCC_4"/>
    <property type="match status" value="1"/>
</dbReference>
<accession>A0A0D6L4X5</accession>
<name>A0A0D6L4X5_9BILA</name>
<gene>
    <name evidence="1" type="ORF">ANCCEY_15372</name>
</gene>
<evidence type="ECO:0008006" key="3">
    <source>
        <dbReference type="Google" id="ProtNLM"/>
    </source>
</evidence>
<dbReference type="Gene3D" id="3.30.530.20">
    <property type="match status" value="1"/>
</dbReference>
<dbReference type="PANTHER" id="PTHR36166:SF1">
    <property type="entry name" value="SRPBCC DOMAIN-CONTAINING PROTEIN"/>
    <property type="match status" value="1"/>
</dbReference>
<dbReference type="PANTHER" id="PTHR36166">
    <property type="entry name" value="CHROMOSOME 9, WHOLE GENOME SHOTGUN SEQUENCE"/>
    <property type="match status" value="1"/>
</dbReference>
<keyword evidence="2" id="KW-1185">Reference proteome</keyword>
<proteinExistence type="predicted"/>
<protein>
    <recommendedName>
        <fullName evidence="3">Polyketide cyclase/dehydrase</fullName>
    </recommendedName>
</protein>
<evidence type="ECO:0000313" key="2">
    <source>
        <dbReference type="Proteomes" id="UP000054495"/>
    </source>
</evidence>
<dbReference type="SUPFAM" id="SSF55961">
    <property type="entry name" value="Bet v1-like"/>
    <property type="match status" value="1"/>
</dbReference>
<dbReference type="Proteomes" id="UP000054495">
    <property type="component" value="Unassembled WGS sequence"/>
</dbReference>
<dbReference type="InterPro" id="IPR023393">
    <property type="entry name" value="START-like_dom_sf"/>
</dbReference>
<sequence length="156" mass="18354">MTELEYNIRQYFGELNQQDLDAIVSLFRVETATPEKIWAILTDFDRYPDWNPFIRSISGNVEPNCNIRVEIVPPEGKRMVFKPVVLRKEENNELKWQGLFDGEHAFELKRNEDGTTTFCHSEKFSGILVRWIDLKQTEAGFEQMNRKLKELAEVVK</sequence>
<organism evidence="1 2">
    <name type="scientific">Ancylostoma ceylanicum</name>
    <dbReference type="NCBI Taxonomy" id="53326"/>
    <lineage>
        <taxon>Eukaryota</taxon>
        <taxon>Metazoa</taxon>
        <taxon>Ecdysozoa</taxon>
        <taxon>Nematoda</taxon>
        <taxon>Chromadorea</taxon>
        <taxon>Rhabditida</taxon>
        <taxon>Rhabditina</taxon>
        <taxon>Rhabditomorpha</taxon>
        <taxon>Strongyloidea</taxon>
        <taxon>Ancylostomatidae</taxon>
        <taxon>Ancylostomatinae</taxon>
        <taxon>Ancylostoma</taxon>
    </lineage>
</organism>
<dbReference type="Pfam" id="PF10604">
    <property type="entry name" value="Polyketide_cyc2"/>
    <property type="match status" value="1"/>
</dbReference>
<dbReference type="InterPro" id="IPR019587">
    <property type="entry name" value="Polyketide_cyclase/dehydratase"/>
</dbReference>
<evidence type="ECO:0000313" key="1">
    <source>
        <dbReference type="EMBL" id="EPB65563.1"/>
    </source>
</evidence>
<reference evidence="1 2" key="1">
    <citation type="submission" date="2013-05" db="EMBL/GenBank/DDBJ databases">
        <title>Draft genome of the parasitic nematode Anyclostoma ceylanicum.</title>
        <authorList>
            <person name="Mitreva M."/>
        </authorList>
    </citation>
    <scope>NUCLEOTIDE SEQUENCE [LARGE SCALE GENOMIC DNA]</scope>
</reference>
<dbReference type="EMBL" id="KE127803">
    <property type="protein sequence ID" value="EPB65563.1"/>
    <property type="molecule type" value="Genomic_DNA"/>
</dbReference>